<evidence type="ECO:0000259" key="16">
    <source>
        <dbReference type="PROSITE" id="PS51163"/>
    </source>
</evidence>
<keyword evidence="9" id="KW-0808">Transferase</keyword>
<dbReference type="Proteomes" id="UP000516260">
    <property type="component" value="Chromosome 10"/>
</dbReference>
<evidence type="ECO:0000256" key="4">
    <source>
        <dbReference type="ARBA" id="ARBA00007663"/>
    </source>
</evidence>
<dbReference type="InterPro" id="IPR050156">
    <property type="entry name" value="TC-AMP_synthase_SUA5"/>
</dbReference>
<name>A0A4Z2CDK2_9TELE</name>
<comment type="function">
    <text evidence="14">Cytoplasmic and mitochondrial threonylcarbamoyl-AMP synthase required for the formation of a threonylcarbamoyl group on adenosine at position 37 (t(6)A37) in tRNAs that read codons beginning with adenine. Catalyzes the conversion of L-threonine, HCO(3)(-)/CO(2) and ATP to give threonylcarbamoyl-AMP (TC-AMP) as the acyladenylate intermediate, with the release of diphosphate. Participates in t(6)A37 formation in cytoplasmic and mitochondrial tRNAs. May regulate the activity of some transporters.</text>
</comment>
<dbReference type="GO" id="GO:0006450">
    <property type="term" value="P:regulation of translational fidelity"/>
    <property type="evidence" value="ECO:0007669"/>
    <property type="project" value="TreeGrafter"/>
</dbReference>
<evidence type="ECO:0000256" key="10">
    <source>
        <dbReference type="ARBA" id="ARBA00022946"/>
    </source>
</evidence>
<dbReference type="EMBL" id="SWLE01000002">
    <property type="protein sequence ID" value="TNN02231.1"/>
    <property type="molecule type" value="Genomic_DNA"/>
</dbReference>
<gene>
    <name evidence="17" type="ORF">fugu_009718</name>
</gene>
<dbReference type="GO" id="GO:0061710">
    <property type="term" value="F:L-threonylcarbamoyladenylate synthase"/>
    <property type="evidence" value="ECO:0007669"/>
    <property type="project" value="UniProtKB-EC"/>
</dbReference>
<keyword evidence="10" id="KW-0809">Transit peptide</keyword>
<keyword evidence="12" id="KW-0472">Membrane</keyword>
<evidence type="ECO:0000256" key="7">
    <source>
        <dbReference type="ARBA" id="ARBA00022475"/>
    </source>
</evidence>
<keyword evidence="11" id="KW-0496">Mitochondrion</keyword>
<dbReference type="PANTHER" id="PTHR17490:SF10">
    <property type="entry name" value="THREONYLCARBAMOYL-AMP SYNTHASE"/>
    <property type="match status" value="1"/>
</dbReference>
<organism evidence="17 18">
    <name type="scientific">Takifugu bimaculatus</name>
    <dbReference type="NCBI Taxonomy" id="433685"/>
    <lineage>
        <taxon>Eukaryota</taxon>
        <taxon>Metazoa</taxon>
        <taxon>Chordata</taxon>
        <taxon>Craniata</taxon>
        <taxon>Vertebrata</taxon>
        <taxon>Euteleostomi</taxon>
        <taxon>Actinopterygii</taxon>
        <taxon>Neopterygii</taxon>
        <taxon>Teleostei</taxon>
        <taxon>Neoteleostei</taxon>
        <taxon>Acanthomorphata</taxon>
        <taxon>Eupercaria</taxon>
        <taxon>Tetraodontiformes</taxon>
        <taxon>Tetradontoidea</taxon>
        <taxon>Tetraodontidae</taxon>
        <taxon>Takifugu</taxon>
    </lineage>
</organism>
<comment type="subcellular location">
    <subcellularLocation>
        <location evidence="2">Cell membrane</location>
        <topology evidence="2">Peripheral membrane protein</topology>
    </subcellularLocation>
    <subcellularLocation>
        <location evidence="3">Cytoplasm</location>
    </subcellularLocation>
    <subcellularLocation>
        <location evidence="1">Mitochondrion</location>
    </subcellularLocation>
</comment>
<keyword evidence="7" id="KW-1003">Cell membrane</keyword>
<dbReference type="GO" id="GO:0000049">
    <property type="term" value="F:tRNA binding"/>
    <property type="evidence" value="ECO:0007669"/>
    <property type="project" value="TreeGrafter"/>
</dbReference>
<dbReference type="InterPro" id="IPR017945">
    <property type="entry name" value="DHBP_synth_RibB-like_a/b_dom"/>
</dbReference>
<proteinExistence type="inferred from homology"/>
<evidence type="ECO:0000256" key="1">
    <source>
        <dbReference type="ARBA" id="ARBA00004173"/>
    </source>
</evidence>
<dbReference type="EC" id="2.7.7.87" evidence="5"/>
<dbReference type="Gene3D" id="3.90.870.10">
    <property type="entry name" value="DHBP synthase"/>
    <property type="match status" value="1"/>
</dbReference>
<dbReference type="GO" id="GO:0005886">
    <property type="term" value="C:plasma membrane"/>
    <property type="evidence" value="ECO:0007669"/>
    <property type="project" value="UniProtKB-SubCell"/>
</dbReference>
<dbReference type="Pfam" id="PF01300">
    <property type="entry name" value="Sua5_yciO_yrdC"/>
    <property type="match status" value="1"/>
</dbReference>
<dbReference type="AlphaFoldDB" id="A0A4Z2CDK2"/>
<evidence type="ECO:0000256" key="14">
    <source>
        <dbReference type="ARBA" id="ARBA00058524"/>
    </source>
</evidence>
<evidence type="ECO:0000313" key="17">
    <source>
        <dbReference type="EMBL" id="TNN02231.1"/>
    </source>
</evidence>
<evidence type="ECO:0000313" key="18">
    <source>
        <dbReference type="Proteomes" id="UP000516260"/>
    </source>
</evidence>
<evidence type="ECO:0000256" key="11">
    <source>
        <dbReference type="ARBA" id="ARBA00023128"/>
    </source>
</evidence>
<sequence>MNYFIYRRSFHCCRDRHILTTALRLGTAMCKEIKTKVLRLSSTNANGPSLCRQGLTDVDDDNDDKILSWTKKCLKEGHVVALPTDTIYGLACLAQNSEAIRKIYDIKGRNQQKPLAICVGQIQDVYNYCNVLVQKSLLHDLLPGPVTLVFERSDVLNTDLNPFTSLVGVRIPQHDFMRRLCQMCGEPLALTSANISSHTSTVAVHEFQELWPNLAVVVDGGPVGGQSRLGSTVVDLSVRGKYRIIRQGCALTSTIDVLEHKHGLLQNSGR</sequence>
<evidence type="ECO:0000256" key="2">
    <source>
        <dbReference type="ARBA" id="ARBA00004202"/>
    </source>
</evidence>
<dbReference type="FunFam" id="3.90.870.10:FF:000007">
    <property type="entry name" value="YrdC N6-threonylcarbamoyltransferase domain containing"/>
    <property type="match status" value="1"/>
</dbReference>
<evidence type="ECO:0000256" key="5">
    <source>
        <dbReference type="ARBA" id="ARBA00012584"/>
    </source>
</evidence>
<dbReference type="NCBIfam" id="TIGR00057">
    <property type="entry name" value="L-threonylcarbamoyladenylate synthase"/>
    <property type="match status" value="1"/>
</dbReference>
<dbReference type="InterPro" id="IPR006070">
    <property type="entry name" value="Sua5-like_dom"/>
</dbReference>
<keyword evidence="8" id="KW-0963">Cytoplasm</keyword>
<evidence type="ECO:0000256" key="8">
    <source>
        <dbReference type="ARBA" id="ARBA00022490"/>
    </source>
</evidence>
<comment type="catalytic activity">
    <reaction evidence="13">
        <text>L-threonine + hydrogencarbonate + ATP = L-threonylcarbamoyladenylate + diphosphate + H2O</text>
        <dbReference type="Rhea" id="RHEA:36407"/>
        <dbReference type="ChEBI" id="CHEBI:15377"/>
        <dbReference type="ChEBI" id="CHEBI:17544"/>
        <dbReference type="ChEBI" id="CHEBI:30616"/>
        <dbReference type="ChEBI" id="CHEBI:33019"/>
        <dbReference type="ChEBI" id="CHEBI:57926"/>
        <dbReference type="ChEBI" id="CHEBI:73682"/>
        <dbReference type="EC" id="2.7.7.87"/>
    </reaction>
</comment>
<dbReference type="GO" id="GO:0005739">
    <property type="term" value="C:mitochondrion"/>
    <property type="evidence" value="ECO:0007669"/>
    <property type="project" value="UniProtKB-SubCell"/>
</dbReference>
<feature type="domain" description="YrdC-like" evidence="16">
    <location>
        <begin position="64"/>
        <end position="250"/>
    </location>
</feature>
<accession>A0A4Z2CDK2</accession>
<dbReference type="GO" id="GO:0003725">
    <property type="term" value="F:double-stranded RNA binding"/>
    <property type="evidence" value="ECO:0007669"/>
    <property type="project" value="InterPro"/>
</dbReference>
<comment type="similarity">
    <text evidence="4">Belongs to the SUA5 family.</text>
</comment>
<evidence type="ECO:0000256" key="9">
    <source>
        <dbReference type="ARBA" id="ARBA00022679"/>
    </source>
</evidence>
<evidence type="ECO:0000256" key="12">
    <source>
        <dbReference type="ARBA" id="ARBA00023136"/>
    </source>
</evidence>
<dbReference type="PROSITE" id="PS51163">
    <property type="entry name" value="YRDC"/>
    <property type="match status" value="1"/>
</dbReference>
<keyword evidence="18" id="KW-1185">Reference proteome</keyword>
<comment type="subunit">
    <text evidence="15">Interacts with RSC1A1.</text>
</comment>
<evidence type="ECO:0000256" key="13">
    <source>
        <dbReference type="ARBA" id="ARBA00048366"/>
    </source>
</evidence>
<reference evidence="17 18" key="1">
    <citation type="submission" date="2019-04" db="EMBL/GenBank/DDBJ databases">
        <title>The sequence and de novo assembly of Takifugu bimaculatus genome using PacBio and Hi-C technologies.</title>
        <authorList>
            <person name="Xu P."/>
            <person name="Liu B."/>
            <person name="Zhou Z."/>
        </authorList>
    </citation>
    <scope>NUCLEOTIDE SEQUENCE [LARGE SCALE GENOMIC DNA]</scope>
    <source>
        <strain evidence="17">TB-2018</strain>
        <tissue evidence="17">Muscle</tissue>
    </source>
</reference>
<protein>
    <recommendedName>
        <fullName evidence="6">Threonylcarbamoyl-AMP synthase</fullName>
        <ecNumber evidence="5">2.7.7.87</ecNumber>
    </recommendedName>
</protein>
<dbReference type="SUPFAM" id="SSF55821">
    <property type="entry name" value="YrdC/RibB"/>
    <property type="match status" value="1"/>
</dbReference>
<comment type="caution">
    <text evidence="17">The sequence shown here is derived from an EMBL/GenBank/DDBJ whole genome shotgun (WGS) entry which is preliminary data.</text>
</comment>
<evidence type="ECO:0000256" key="3">
    <source>
        <dbReference type="ARBA" id="ARBA00004496"/>
    </source>
</evidence>
<evidence type="ECO:0000256" key="15">
    <source>
        <dbReference type="ARBA" id="ARBA00063146"/>
    </source>
</evidence>
<dbReference type="PANTHER" id="PTHR17490">
    <property type="entry name" value="SUA5"/>
    <property type="match status" value="1"/>
</dbReference>
<evidence type="ECO:0000256" key="6">
    <source>
        <dbReference type="ARBA" id="ARBA00015492"/>
    </source>
</evidence>